<proteinExistence type="predicted"/>
<organism evidence="2 3">
    <name type="scientific">Yokenella regensburgei</name>
    <dbReference type="NCBI Taxonomy" id="158877"/>
    <lineage>
        <taxon>Bacteria</taxon>
        <taxon>Pseudomonadati</taxon>
        <taxon>Pseudomonadota</taxon>
        <taxon>Gammaproteobacteria</taxon>
        <taxon>Enterobacterales</taxon>
        <taxon>Enterobacteriaceae</taxon>
        <taxon>Yokenella</taxon>
    </lineage>
</organism>
<evidence type="ECO:0000313" key="2">
    <source>
        <dbReference type="EMBL" id="RKR64346.1"/>
    </source>
</evidence>
<protein>
    <submittedName>
        <fullName evidence="2">Uncharacterized protein</fullName>
    </submittedName>
</protein>
<reference evidence="2 3" key="1">
    <citation type="submission" date="2018-10" db="EMBL/GenBank/DDBJ databases">
        <title>Genomic Encyclopedia of Type Strains, Phase IV (KMG-IV): sequencing the most valuable type-strain genomes for metagenomic binning, comparative biology and taxonomic classification.</title>
        <authorList>
            <person name="Goeker M."/>
        </authorList>
    </citation>
    <scope>NUCLEOTIDE SEQUENCE [LARGE SCALE GENOMIC DNA]</scope>
    <source>
        <strain evidence="2 3">DSM 5079</strain>
    </source>
</reference>
<comment type="caution">
    <text evidence="2">The sequence shown here is derived from an EMBL/GenBank/DDBJ whole genome shotgun (WGS) entry which is preliminary data.</text>
</comment>
<keyword evidence="3" id="KW-1185">Reference proteome</keyword>
<keyword evidence="1" id="KW-1133">Transmembrane helix</keyword>
<accession>A0ABX9S0J9</accession>
<evidence type="ECO:0000256" key="1">
    <source>
        <dbReference type="SAM" id="Phobius"/>
    </source>
</evidence>
<dbReference type="EMBL" id="RBIZ01000003">
    <property type="protein sequence ID" value="RKR64346.1"/>
    <property type="molecule type" value="Genomic_DNA"/>
</dbReference>
<keyword evidence="1" id="KW-0812">Transmembrane</keyword>
<keyword evidence="1" id="KW-0472">Membrane</keyword>
<feature type="transmembrane region" description="Helical" evidence="1">
    <location>
        <begin position="41"/>
        <end position="59"/>
    </location>
</feature>
<name>A0ABX9S0J9_9ENTR</name>
<gene>
    <name evidence="2" type="ORF">C7387_1039</name>
</gene>
<dbReference type="Proteomes" id="UP000267341">
    <property type="component" value="Unassembled WGS sequence"/>
</dbReference>
<evidence type="ECO:0000313" key="3">
    <source>
        <dbReference type="Proteomes" id="UP000267341"/>
    </source>
</evidence>
<sequence>MFRIYWRAKCFYRLLSHLDKNVLSIYKPMNNNECQSTSNPIGSHMCQILVLYIITVWVIDFSIK</sequence>